<reference evidence="1 2" key="1">
    <citation type="submission" date="2015-05" db="EMBL/GenBank/DDBJ databases">
        <title>Evolution of Trichinella species and genotypes.</title>
        <authorList>
            <person name="Korhonen P.K."/>
            <person name="Edoardo P."/>
            <person name="Giuseppe L.R."/>
            <person name="Gasser R.B."/>
        </authorList>
    </citation>
    <scope>NUCLEOTIDE SEQUENCE [LARGE SCALE GENOMIC DNA]</scope>
    <source>
        <strain evidence="1">ISS10</strain>
    </source>
</reference>
<organism evidence="1 2">
    <name type="scientific">Trichinella nativa</name>
    <dbReference type="NCBI Taxonomy" id="6335"/>
    <lineage>
        <taxon>Eukaryota</taxon>
        <taxon>Metazoa</taxon>
        <taxon>Ecdysozoa</taxon>
        <taxon>Nematoda</taxon>
        <taxon>Enoplea</taxon>
        <taxon>Dorylaimia</taxon>
        <taxon>Trichinellida</taxon>
        <taxon>Trichinellidae</taxon>
        <taxon>Trichinella</taxon>
    </lineage>
</organism>
<protein>
    <submittedName>
        <fullName evidence="1">Uncharacterized protein</fullName>
    </submittedName>
</protein>
<accession>A0A0V1KIP7</accession>
<dbReference type="Proteomes" id="UP000054721">
    <property type="component" value="Unassembled WGS sequence"/>
</dbReference>
<keyword evidence="2" id="KW-1185">Reference proteome</keyword>
<evidence type="ECO:0000313" key="1">
    <source>
        <dbReference type="EMBL" id="KRZ47101.1"/>
    </source>
</evidence>
<dbReference type="EMBL" id="JYDW01001392">
    <property type="protein sequence ID" value="KRZ47101.1"/>
    <property type="molecule type" value="Genomic_DNA"/>
</dbReference>
<comment type="caution">
    <text evidence="1">The sequence shown here is derived from an EMBL/GenBank/DDBJ whole genome shotgun (WGS) entry which is preliminary data.</text>
</comment>
<name>A0A0V1KIP7_9BILA</name>
<sequence>MDSPFKQNAPPLKNSIVPWSQGCQYVSVTMKPHRSHATAL</sequence>
<proteinExistence type="predicted"/>
<dbReference type="AlphaFoldDB" id="A0A0V1KIP7"/>
<evidence type="ECO:0000313" key="2">
    <source>
        <dbReference type="Proteomes" id="UP000054721"/>
    </source>
</evidence>
<gene>
    <name evidence="1" type="ORF">T02_1174</name>
</gene>